<reference evidence="2 3" key="1">
    <citation type="journal article" date="2018" name="Science">
        <title>The opium poppy genome and morphinan production.</title>
        <authorList>
            <person name="Guo L."/>
            <person name="Winzer T."/>
            <person name="Yang X."/>
            <person name="Li Y."/>
            <person name="Ning Z."/>
            <person name="He Z."/>
            <person name="Teodor R."/>
            <person name="Lu Y."/>
            <person name="Bowser T.A."/>
            <person name="Graham I.A."/>
            <person name="Ye K."/>
        </authorList>
    </citation>
    <scope>NUCLEOTIDE SEQUENCE [LARGE SCALE GENOMIC DNA]</scope>
    <source>
        <strain evidence="3">cv. HN1</strain>
        <tissue evidence="2">Leaves</tissue>
    </source>
</reference>
<evidence type="ECO:0000256" key="1">
    <source>
        <dbReference type="SAM" id="MobiDB-lite"/>
    </source>
</evidence>
<dbReference type="OrthoDB" id="1657181at2759"/>
<dbReference type="OMA" id="YHENAGY"/>
<dbReference type="InterPro" id="IPR040348">
    <property type="entry name" value="POLAR-like"/>
</dbReference>
<sequence length="247" mass="27540">MWQLVVAAAVAGCGMYAQHFLKNVDQATKILVHEEENEFVDPEINESCDDQATKGIYEEENESVDPEISKTCDDPKSSGEQNMVVEKEKGIFRFSSLDPGGSRLGLLKKVGLRKNVGRVSKRRIKVEKYNTCVEEERNKGKKISLHLKKRRTNKNAQRKCGSFSSNGDPSFGWGIGLGIMCMISAGKAEINKMNEAIEETAKVVSNLNSVLSKRKLSRYHENAGYEKVNDGSSKVVEDKNKQPPEIL</sequence>
<name>A0A4Y7KAG7_PAPSO</name>
<dbReference type="STRING" id="3469.A0A4Y7KAG7"/>
<keyword evidence="3" id="KW-1185">Reference proteome</keyword>
<dbReference type="EMBL" id="CM010721">
    <property type="protein sequence ID" value="RZC70374.1"/>
    <property type="molecule type" value="Genomic_DNA"/>
</dbReference>
<proteinExistence type="predicted"/>
<accession>A0A4Y7KAG7</accession>
<dbReference type="AlphaFoldDB" id="A0A4Y7KAG7"/>
<organism evidence="2 3">
    <name type="scientific">Papaver somniferum</name>
    <name type="common">Opium poppy</name>
    <dbReference type="NCBI Taxonomy" id="3469"/>
    <lineage>
        <taxon>Eukaryota</taxon>
        <taxon>Viridiplantae</taxon>
        <taxon>Streptophyta</taxon>
        <taxon>Embryophyta</taxon>
        <taxon>Tracheophyta</taxon>
        <taxon>Spermatophyta</taxon>
        <taxon>Magnoliopsida</taxon>
        <taxon>Ranunculales</taxon>
        <taxon>Papaveraceae</taxon>
        <taxon>Papaveroideae</taxon>
        <taxon>Papaver</taxon>
    </lineage>
</organism>
<feature type="region of interest" description="Disordered" evidence="1">
    <location>
        <begin position="228"/>
        <end position="247"/>
    </location>
</feature>
<dbReference type="PANTHER" id="PTHR33476:SF4">
    <property type="entry name" value="POLAR LOCALIZATION DURING ASYMMETRIC DIVISION AND PROTEIN"/>
    <property type="match status" value="1"/>
</dbReference>
<protein>
    <submittedName>
        <fullName evidence="2">Uncharacterized protein</fullName>
    </submittedName>
</protein>
<evidence type="ECO:0000313" key="2">
    <source>
        <dbReference type="EMBL" id="RZC70374.1"/>
    </source>
</evidence>
<dbReference type="Proteomes" id="UP000316621">
    <property type="component" value="Chromosome 7"/>
</dbReference>
<dbReference type="Gramene" id="RZC70374">
    <property type="protein sequence ID" value="RZC70374"/>
    <property type="gene ID" value="C5167_033499"/>
</dbReference>
<feature type="compositionally biased region" description="Basic and acidic residues" evidence="1">
    <location>
        <begin position="67"/>
        <end position="77"/>
    </location>
</feature>
<dbReference type="PANTHER" id="PTHR33476">
    <property type="entry name" value="EMB|CAB62613.1"/>
    <property type="match status" value="1"/>
</dbReference>
<evidence type="ECO:0000313" key="3">
    <source>
        <dbReference type="Proteomes" id="UP000316621"/>
    </source>
</evidence>
<dbReference type="GO" id="GO:0008356">
    <property type="term" value="P:asymmetric cell division"/>
    <property type="evidence" value="ECO:0007669"/>
    <property type="project" value="InterPro"/>
</dbReference>
<feature type="region of interest" description="Disordered" evidence="1">
    <location>
        <begin position="59"/>
        <end position="80"/>
    </location>
</feature>
<gene>
    <name evidence="2" type="ORF">C5167_033499</name>
</gene>